<feature type="signal peptide" evidence="2">
    <location>
        <begin position="1"/>
        <end position="18"/>
    </location>
</feature>
<proteinExistence type="predicted"/>
<dbReference type="InterPro" id="IPR027385">
    <property type="entry name" value="Beta-barrel_OMP"/>
</dbReference>
<dbReference type="Pfam" id="PF13505">
    <property type="entry name" value="OMP_b-brl"/>
    <property type="match status" value="1"/>
</dbReference>
<accession>A0A1I3KFC8</accession>
<keyword evidence="5" id="KW-1185">Reference proteome</keyword>
<evidence type="ECO:0000259" key="3">
    <source>
        <dbReference type="Pfam" id="PF13505"/>
    </source>
</evidence>
<dbReference type="EMBL" id="FORQ01000001">
    <property type="protein sequence ID" value="SFI71094.1"/>
    <property type="molecule type" value="Genomic_DNA"/>
</dbReference>
<evidence type="ECO:0000256" key="2">
    <source>
        <dbReference type="SAM" id="SignalP"/>
    </source>
</evidence>
<dbReference type="RefSeq" id="WP_089818751.1">
    <property type="nucleotide sequence ID" value="NZ_FORQ01000001.1"/>
</dbReference>
<evidence type="ECO:0000313" key="4">
    <source>
        <dbReference type="EMBL" id="SFI71094.1"/>
    </source>
</evidence>
<dbReference type="AlphaFoldDB" id="A0A1I3KFC8"/>
<organism evidence="4 5">
    <name type="scientific">Kaistella treverensis</name>
    <dbReference type="NCBI Taxonomy" id="631455"/>
    <lineage>
        <taxon>Bacteria</taxon>
        <taxon>Pseudomonadati</taxon>
        <taxon>Bacteroidota</taxon>
        <taxon>Flavobacteriia</taxon>
        <taxon>Flavobacteriales</taxon>
        <taxon>Weeksellaceae</taxon>
        <taxon>Chryseobacterium group</taxon>
        <taxon>Kaistella</taxon>
    </lineage>
</organism>
<dbReference type="Proteomes" id="UP000242560">
    <property type="component" value="Unassembled WGS sequence"/>
</dbReference>
<name>A0A1I3KFC8_9FLAO</name>
<protein>
    <submittedName>
        <fullName evidence="4">Outer membrane protein beta-barrel domain-containing protein</fullName>
    </submittedName>
</protein>
<gene>
    <name evidence="4" type="ORF">SAMN05421638_0772</name>
</gene>
<feature type="chain" id="PRO_5015352902" evidence="2">
    <location>
        <begin position="19"/>
        <end position="163"/>
    </location>
</feature>
<keyword evidence="1 2" id="KW-0732">Signal</keyword>
<sequence>MKKVLLAFAIIFCGLANAQVKFGINGGFSSATVSDDFEDLSAGYYAGVFTEFGIRGFATMQPALNYVRFNDDSFVQIPVMAKFYFLPKINVQVGPQFAFRLGDVPDTINKTNFGVAFGLGADIISGLLIEARYSFQLNNAFKSPASGQKLHFNLFNVGLGLRL</sequence>
<reference evidence="5" key="1">
    <citation type="submission" date="2016-10" db="EMBL/GenBank/DDBJ databases">
        <authorList>
            <person name="Varghese N."/>
            <person name="Submissions S."/>
        </authorList>
    </citation>
    <scope>NUCLEOTIDE SEQUENCE [LARGE SCALE GENOMIC DNA]</scope>
    <source>
        <strain evidence="5">DSM 22251</strain>
    </source>
</reference>
<feature type="domain" description="Outer membrane protein beta-barrel" evidence="3">
    <location>
        <begin position="6"/>
        <end position="162"/>
    </location>
</feature>
<evidence type="ECO:0000256" key="1">
    <source>
        <dbReference type="ARBA" id="ARBA00022729"/>
    </source>
</evidence>
<evidence type="ECO:0000313" key="5">
    <source>
        <dbReference type="Proteomes" id="UP000242560"/>
    </source>
</evidence>